<dbReference type="InterPro" id="IPR002343">
    <property type="entry name" value="Hud_Sxl_RNA"/>
</dbReference>
<evidence type="ECO:0000256" key="2">
    <source>
        <dbReference type="ARBA" id="ARBA00022884"/>
    </source>
</evidence>
<keyword evidence="6" id="KW-1185">Reference proteome</keyword>
<dbReference type="GO" id="GO:0003723">
    <property type="term" value="F:RNA binding"/>
    <property type="evidence" value="ECO:0007669"/>
    <property type="project" value="UniProtKB-UniRule"/>
</dbReference>
<accession>A0A8T0D4G8</accession>
<evidence type="ECO:0000313" key="5">
    <source>
        <dbReference type="EMBL" id="KAF8561511.1"/>
    </source>
</evidence>
<protein>
    <recommendedName>
        <fullName evidence="4">RRM domain-containing protein</fullName>
    </recommendedName>
</protein>
<dbReference type="SMART" id="SM00360">
    <property type="entry name" value="RRM"/>
    <property type="match status" value="1"/>
</dbReference>
<sequence>MTQQKLEELFNSCGRIITSRILYDSNTGASRGVGFIRFDQRVEAERAIKQLNGIVPENGTEPITVKLANSPAAAAAAAAAASTSSTSNTNGIKFHLSGLPSNEFGLVDETVFSNKPNQAALTTTMMLLQQVCSGFVWY</sequence>
<organism evidence="5 6">
    <name type="scientific">Paragonimus westermani</name>
    <dbReference type="NCBI Taxonomy" id="34504"/>
    <lineage>
        <taxon>Eukaryota</taxon>
        <taxon>Metazoa</taxon>
        <taxon>Spiralia</taxon>
        <taxon>Lophotrochozoa</taxon>
        <taxon>Platyhelminthes</taxon>
        <taxon>Trematoda</taxon>
        <taxon>Digenea</taxon>
        <taxon>Plagiorchiida</taxon>
        <taxon>Troglotremata</taxon>
        <taxon>Troglotrematidae</taxon>
        <taxon>Paragonimus</taxon>
    </lineage>
</organism>
<gene>
    <name evidence="5" type="ORF">P879_11072</name>
</gene>
<dbReference type="Pfam" id="PF00076">
    <property type="entry name" value="RRM_1"/>
    <property type="match status" value="1"/>
</dbReference>
<dbReference type="Gene3D" id="3.30.70.330">
    <property type="match status" value="1"/>
</dbReference>
<name>A0A8T0D4G8_9TREM</name>
<evidence type="ECO:0000313" key="6">
    <source>
        <dbReference type="Proteomes" id="UP000699462"/>
    </source>
</evidence>
<keyword evidence="2 3" id="KW-0694">RNA-binding</keyword>
<dbReference type="PANTHER" id="PTHR10352">
    <property type="entry name" value="EUKARYOTIC TRANSLATION INITIATION FACTOR 3 SUBUNIT G"/>
    <property type="match status" value="1"/>
</dbReference>
<comment type="caution">
    <text evidence="5">The sequence shown here is derived from an EMBL/GenBank/DDBJ whole genome shotgun (WGS) entry which is preliminary data.</text>
</comment>
<evidence type="ECO:0000259" key="4">
    <source>
        <dbReference type="PROSITE" id="PS50102"/>
    </source>
</evidence>
<keyword evidence="1" id="KW-0677">Repeat</keyword>
<evidence type="ECO:0000256" key="1">
    <source>
        <dbReference type="ARBA" id="ARBA00022737"/>
    </source>
</evidence>
<feature type="domain" description="RRM" evidence="4">
    <location>
        <begin position="1"/>
        <end position="70"/>
    </location>
</feature>
<dbReference type="SUPFAM" id="SSF54928">
    <property type="entry name" value="RNA-binding domain, RBD"/>
    <property type="match status" value="1"/>
</dbReference>
<dbReference type="InterPro" id="IPR000504">
    <property type="entry name" value="RRM_dom"/>
</dbReference>
<dbReference type="AlphaFoldDB" id="A0A8T0D4G8"/>
<dbReference type="PROSITE" id="PS50102">
    <property type="entry name" value="RRM"/>
    <property type="match status" value="1"/>
</dbReference>
<dbReference type="InterPro" id="IPR012677">
    <property type="entry name" value="Nucleotide-bd_a/b_plait_sf"/>
</dbReference>
<dbReference type="PRINTS" id="PR00961">
    <property type="entry name" value="HUDSXLRNA"/>
</dbReference>
<proteinExistence type="predicted"/>
<dbReference type="EMBL" id="JTDF01021691">
    <property type="protein sequence ID" value="KAF8561511.1"/>
    <property type="molecule type" value="Genomic_DNA"/>
</dbReference>
<dbReference type="Proteomes" id="UP000699462">
    <property type="component" value="Unassembled WGS sequence"/>
</dbReference>
<evidence type="ECO:0000256" key="3">
    <source>
        <dbReference type="PROSITE-ProRule" id="PRU00176"/>
    </source>
</evidence>
<dbReference type="InterPro" id="IPR035979">
    <property type="entry name" value="RBD_domain_sf"/>
</dbReference>
<dbReference type="OrthoDB" id="266020at2759"/>
<dbReference type="GO" id="GO:1990904">
    <property type="term" value="C:ribonucleoprotein complex"/>
    <property type="evidence" value="ECO:0007669"/>
    <property type="project" value="InterPro"/>
</dbReference>
<reference evidence="5 6" key="1">
    <citation type="submission" date="2019-07" db="EMBL/GenBank/DDBJ databases">
        <title>Annotation for the trematode Paragonimus westermani.</title>
        <authorList>
            <person name="Choi Y.-J."/>
        </authorList>
    </citation>
    <scope>NUCLEOTIDE SEQUENCE [LARGE SCALE GENOMIC DNA]</scope>
    <source>
        <strain evidence="5">180907_Pwestermani</strain>
    </source>
</reference>